<evidence type="ECO:0000256" key="1">
    <source>
        <dbReference type="ARBA" id="ARBA00002667"/>
    </source>
</evidence>
<protein>
    <submittedName>
        <fullName evidence="7">ComC/BlpC family leader-containing pheromone/bacteriocin</fullName>
    </submittedName>
</protein>
<keyword evidence="4" id="KW-0588">Pheromone</keyword>
<evidence type="ECO:0000256" key="4">
    <source>
        <dbReference type="ARBA" id="ARBA00023044"/>
    </source>
</evidence>
<dbReference type="Proteomes" id="UP000576082">
    <property type="component" value="Unassembled WGS sequence"/>
</dbReference>
<dbReference type="RefSeq" id="WP_169661039.1">
    <property type="nucleotide sequence ID" value="NZ_JABANE010000230.1"/>
</dbReference>
<keyword evidence="8" id="KW-1185">Reference proteome</keyword>
<feature type="compositionally biased region" description="Basic and acidic residues" evidence="6">
    <location>
        <begin position="29"/>
        <end position="46"/>
    </location>
</feature>
<name>A0A7X9XDG9_9BACT</name>
<comment type="function">
    <text evidence="1">Acts as a pheromone, induces cells to develop competence for genetic transformation.</text>
</comment>
<dbReference type="EMBL" id="JABANE010000230">
    <property type="protein sequence ID" value="NME72881.1"/>
    <property type="molecule type" value="Genomic_DNA"/>
</dbReference>
<organism evidence="7 8">
    <name type="scientific">Flammeovirga aprica JL-4</name>
    <dbReference type="NCBI Taxonomy" id="694437"/>
    <lineage>
        <taxon>Bacteria</taxon>
        <taxon>Pseudomonadati</taxon>
        <taxon>Bacteroidota</taxon>
        <taxon>Cytophagia</taxon>
        <taxon>Cytophagales</taxon>
        <taxon>Flammeovirgaceae</taxon>
        <taxon>Flammeovirga</taxon>
    </lineage>
</organism>
<gene>
    <name evidence="7" type="ORF">HHU12_33295</name>
</gene>
<evidence type="ECO:0000256" key="3">
    <source>
        <dbReference type="ARBA" id="ARBA00022525"/>
    </source>
</evidence>
<dbReference type="GO" id="GO:0005186">
    <property type="term" value="F:pheromone activity"/>
    <property type="evidence" value="ECO:0007669"/>
    <property type="project" value="InterPro"/>
</dbReference>
<dbReference type="InterPro" id="IPR004288">
    <property type="entry name" value="Competence_ComC"/>
</dbReference>
<accession>A0A7X9XDG9</accession>
<reference evidence="7 8" key="1">
    <citation type="submission" date="2020-04" db="EMBL/GenBank/DDBJ databases">
        <title>Flammeovirga sp. SR4, a novel species isolated from seawater.</title>
        <authorList>
            <person name="Wang X."/>
        </authorList>
    </citation>
    <scope>NUCLEOTIDE SEQUENCE [LARGE SCALE GENOMIC DNA]</scope>
    <source>
        <strain evidence="7 8">ATCC 23126</strain>
    </source>
</reference>
<evidence type="ECO:0000313" key="8">
    <source>
        <dbReference type="Proteomes" id="UP000576082"/>
    </source>
</evidence>
<sequence>MKKQSIKNLEELNSESLEVITGGSFATECSKKNDVDSEHHDTSSIQ</sequence>
<evidence type="ECO:0000313" key="7">
    <source>
        <dbReference type="EMBL" id="NME72881.1"/>
    </source>
</evidence>
<evidence type="ECO:0000256" key="2">
    <source>
        <dbReference type="ARBA" id="ARBA00009039"/>
    </source>
</evidence>
<feature type="region of interest" description="Disordered" evidence="6">
    <location>
        <begin position="23"/>
        <end position="46"/>
    </location>
</feature>
<proteinExistence type="inferred from homology"/>
<dbReference type="AlphaFoldDB" id="A0A7X9XDG9"/>
<keyword evidence="5" id="KW-0178">Competence</keyword>
<dbReference type="Pfam" id="PF03047">
    <property type="entry name" value="ComC"/>
    <property type="match status" value="1"/>
</dbReference>
<evidence type="ECO:0000256" key="5">
    <source>
        <dbReference type="ARBA" id="ARBA00023287"/>
    </source>
</evidence>
<evidence type="ECO:0000256" key="6">
    <source>
        <dbReference type="SAM" id="MobiDB-lite"/>
    </source>
</evidence>
<keyword evidence="3" id="KW-0964">Secreted</keyword>
<comment type="similarity">
    <text evidence="2">Belongs to the ComC family.</text>
</comment>
<comment type="caution">
    <text evidence="7">The sequence shown here is derived from an EMBL/GenBank/DDBJ whole genome shotgun (WGS) entry which is preliminary data.</text>
</comment>